<reference evidence="1" key="1">
    <citation type="submission" date="2024-03" db="EMBL/GenBank/DDBJ databases">
        <title>Psychrobacter raelis sp. nov. isolated from a dog with peritonitis.</title>
        <authorList>
            <person name="Schiavone A."/>
            <person name="Manzulli V."/>
            <person name="Camarda A."/>
            <person name="Cafiero M.A."/>
            <person name="Vasco I."/>
            <person name="Marino L."/>
            <person name="Pennuzzi G."/>
            <person name="Serrecchia L."/>
            <person name="Galante D."/>
            <person name="Pugliese N."/>
        </authorList>
    </citation>
    <scope>NUCLEOTIDE SEQUENCE</scope>
    <source>
        <strain evidence="1">PraFG1</strain>
    </source>
</reference>
<name>A0AAU6PWQ3_9GAMM</name>
<organism evidence="1 2">
    <name type="scientific">Psychrobacter raelei</name>
    <dbReference type="NCBI Taxonomy" id="2565531"/>
    <lineage>
        <taxon>Bacteria</taxon>
        <taxon>Pseudomonadati</taxon>
        <taxon>Pseudomonadota</taxon>
        <taxon>Gammaproteobacteria</taxon>
        <taxon>Moraxellales</taxon>
        <taxon>Moraxellaceae</taxon>
        <taxon>Psychrobacter</taxon>
    </lineage>
</organism>
<dbReference type="EMBL" id="CP093310">
    <property type="protein sequence ID" value="WXX24813.1"/>
    <property type="molecule type" value="Genomic_DNA"/>
</dbReference>
<proteinExistence type="predicted"/>
<protein>
    <submittedName>
        <fullName evidence="1">Uncharacterized protein</fullName>
    </submittedName>
</protein>
<dbReference type="AlphaFoldDB" id="A0AAU6PWQ3"/>
<sequence>MKKNTNKPADNASKPKTSVVVGSGVPWLHKGLNERLIAKIRPVSEDNVEGGQGKQTYNPIEGNTIIAALFEDGEFTVESQYSTPFETSNPEGRMPNMMGMIQSGELPASMYSIFNLDSEIADDSAVKSVAGDAADKLLGLKDKSTFTKINSRQVYTSSSSVRISGTLVFQAWVDAASEVERALNVLQQYASPRKLSDASLVVGALSEGADGMFPSTIPPLVQFQYAGKTYKPMFIESLSAPITAPMNKNGDRIAIKVQITLLSLTAWDKYDIANLRASPNGSKK</sequence>
<accession>A0AAU6PWQ3</accession>
<dbReference type="KEGG" id="prae:MN210_18405"/>
<keyword evidence="2" id="KW-1185">Reference proteome</keyword>
<dbReference type="Proteomes" id="UP000829560">
    <property type="component" value="Chromosome"/>
</dbReference>
<evidence type="ECO:0000313" key="1">
    <source>
        <dbReference type="EMBL" id="WXX24813.1"/>
    </source>
</evidence>
<evidence type="ECO:0000313" key="2">
    <source>
        <dbReference type="Proteomes" id="UP000829560"/>
    </source>
</evidence>
<dbReference type="RefSeq" id="WP_338412796.1">
    <property type="nucleotide sequence ID" value="NZ_CP093310.2"/>
</dbReference>
<gene>
    <name evidence="1" type="ORF">MN210_18405</name>
</gene>